<keyword evidence="1" id="KW-0732">Signal</keyword>
<protein>
    <submittedName>
        <fullName evidence="2">Uncharacterized protein</fullName>
    </submittedName>
</protein>
<accession>A0ABW3HIG0</accession>
<name>A0ABW3HIG0_9GAMM</name>
<keyword evidence="3" id="KW-1185">Reference proteome</keyword>
<comment type="caution">
    <text evidence="2">The sequence shown here is derived from an EMBL/GenBank/DDBJ whole genome shotgun (WGS) entry which is preliminary data.</text>
</comment>
<gene>
    <name evidence="2" type="ORF">ACFQ0F_08640</name>
</gene>
<organism evidence="2 3">
    <name type="scientific">Paraperlucidibaca wandonensis</name>
    <dbReference type="NCBI Taxonomy" id="1268273"/>
    <lineage>
        <taxon>Bacteria</taxon>
        <taxon>Pseudomonadati</taxon>
        <taxon>Pseudomonadota</taxon>
        <taxon>Gammaproteobacteria</taxon>
        <taxon>Moraxellales</taxon>
        <taxon>Moraxellaceae</taxon>
        <taxon>Paraperlucidibaca</taxon>
    </lineage>
</organism>
<feature type="signal peptide" evidence="1">
    <location>
        <begin position="1"/>
        <end position="30"/>
    </location>
</feature>
<dbReference type="EMBL" id="JBHTIT010000001">
    <property type="protein sequence ID" value="MFD0950452.1"/>
    <property type="molecule type" value="Genomic_DNA"/>
</dbReference>
<reference evidence="3" key="1">
    <citation type="journal article" date="2019" name="Int. J. Syst. Evol. Microbiol.">
        <title>The Global Catalogue of Microorganisms (GCM) 10K type strain sequencing project: providing services to taxonomists for standard genome sequencing and annotation.</title>
        <authorList>
            <consortium name="The Broad Institute Genomics Platform"/>
            <consortium name="The Broad Institute Genome Sequencing Center for Infectious Disease"/>
            <person name="Wu L."/>
            <person name="Ma J."/>
        </authorList>
    </citation>
    <scope>NUCLEOTIDE SEQUENCE [LARGE SCALE GENOMIC DNA]</scope>
    <source>
        <strain evidence="3">CCUG 63419</strain>
    </source>
</reference>
<sequence>MAHIKMKHTFSQHLKLAALVIALMPASAFTVDFAAAREQQFMQTCMTDATVAAGQREALCRCIFDAFAYGGETRFGITDVLALDERVWEAPDRRLPRNALGEGVRQIRQACVREVNTAR</sequence>
<proteinExistence type="predicted"/>
<evidence type="ECO:0000313" key="2">
    <source>
        <dbReference type="EMBL" id="MFD0950452.1"/>
    </source>
</evidence>
<evidence type="ECO:0000256" key="1">
    <source>
        <dbReference type="SAM" id="SignalP"/>
    </source>
</evidence>
<evidence type="ECO:0000313" key="3">
    <source>
        <dbReference type="Proteomes" id="UP001597044"/>
    </source>
</evidence>
<dbReference type="Proteomes" id="UP001597044">
    <property type="component" value="Unassembled WGS sequence"/>
</dbReference>
<dbReference type="RefSeq" id="WP_379071191.1">
    <property type="nucleotide sequence ID" value="NZ_JBHTIT010000001.1"/>
</dbReference>
<feature type="chain" id="PRO_5045850901" evidence="1">
    <location>
        <begin position="31"/>
        <end position="119"/>
    </location>
</feature>